<accession>A0ACB7X738</accession>
<keyword evidence="2" id="KW-1185">Reference proteome</keyword>
<comment type="caution">
    <text evidence="1">The sequence shown here is derived from an EMBL/GenBank/DDBJ whole genome shotgun (WGS) entry which is preliminary data.</text>
</comment>
<organism evidence="1 2">
    <name type="scientific">Vaccinium darrowii</name>
    <dbReference type="NCBI Taxonomy" id="229202"/>
    <lineage>
        <taxon>Eukaryota</taxon>
        <taxon>Viridiplantae</taxon>
        <taxon>Streptophyta</taxon>
        <taxon>Embryophyta</taxon>
        <taxon>Tracheophyta</taxon>
        <taxon>Spermatophyta</taxon>
        <taxon>Magnoliopsida</taxon>
        <taxon>eudicotyledons</taxon>
        <taxon>Gunneridae</taxon>
        <taxon>Pentapetalae</taxon>
        <taxon>asterids</taxon>
        <taxon>Ericales</taxon>
        <taxon>Ericaceae</taxon>
        <taxon>Vaccinioideae</taxon>
        <taxon>Vaccinieae</taxon>
        <taxon>Vaccinium</taxon>
    </lineage>
</organism>
<name>A0ACB7X738_9ERIC</name>
<reference evidence="1 2" key="1">
    <citation type="journal article" date="2021" name="Hortic Res">
        <title>High-quality reference genome and annotation aids understanding of berry development for evergreen blueberry (Vaccinium darrowii).</title>
        <authorList>
            <person name="Yu J."/>
            <person name="Hulse-Kemp A.M."/>
            <person name="Babiker E."/>
            <person name="Staton M."/>
        </authorList>
    </citation>
    <scope>NUCLEOTIDE SEQUENCE [LARGE SCALE GENOMIC DNA]</scope>
    <source>
        <strain evidence="2">cv. NJ 8807/NJ 8810</strain>
        <tissue evidence="1">Young leaf</tissue>
    </source>
</reference>
<dbReference type="Proteomes" id="UP000828048">
    <property type="component" value="Chromosome 6"/>
</dbReference>
<evidence type="ECO:0000313" key="1">
    <source>
        <dbReference type="EMBL" id="KAH7836429.1"/>
    </source>
</evidence>
<proteinExistence type="predicted"/>
<gene>
    <name evidence="1" type="ORF">Vadar_001166</name>
</gene>
<dbReference type="EMBL" id="CM037156">
    <property type="protein sequence ID" value="KAH7836429.1"/>
    <property type="molecule type" value="Genomic_DNA"/>
</dbReference>
<evidence type="ECO:0000313" key="2">
    <source>
        <dbReference type="Proteomes" id="UP000828048"/>
    </source>
</evidence>
<sequence length="88" mass="8837">MLTSYIGICNTTLTSASTTPTPSTSVSTTPAPPTSGCTITAPTHSTIVAHHLACLSWGRSGSLANVAPQAGVVGAYSVDAYELTVTVI</sequence>
<protein>
    <submittedName>
        <fullName evidence="1">Uncharacterized protein</fullName>
    </submittedName>
</protein>